<comment type="caution">
    <text evidence="4">The sequence shown here is derived from an EMBL/GenBank/DDBJ whole genome shotgun (WGS) entry which is preliminary data.</text>
</comment>
<evidence type="ECO:0000256" key="1">
    <source>
        <dbReference type="SAM" id="MobiDB-lite"/>
    </source>
</evidence>
<gene>
    <name evidence="4" type="ORF">ACFSFX_11180</name>
</gene>
<feature type="transmembrane region" description="Helical" evidence="2">
    <location>
        <begin position="30"/>
        <end position="47"/>
    </location>
</feature>
<keyword evidence="2" id="KW-1133">Transmembrane helix</keyword>
<dbReference type="RefSeq" id="WP_343878908.1">
    <property type="nucleotide sequence ID" value="NZ_BAAAIJ010000032.1"/>
</dbReference>
<feature type="region of interest" description="Disordered" evidence="1">
    <location>
        <begin position="1"/>
        <end position="22"/>
    </location>
</feature>
<dbReference type="SMART" id="SM00460">
    <property type="entry name" value="TGc"/>
    <property type="match status" value="1"/>
</dbReference>
<keyword evidence="5" id="KW-1185">Reference proteome</keyword>
<name>A0ABW4Q928_9MICC</name>
<dbReference type="EMBL" id="JBHUGA010000040">
    <property type="protein sequence ID" value="MFD1847159.1"/>
    <property type="molecule type" value="Genomic_DNA"/>
</dbReference>
<keyword evidence="2" id="KW-0472">Membrane</keyword>
<accession>A0ABW4Q928</accession>
<feature type="transmembrane region" description="Helical" evidence="2">
    <location>
        <begin position="191"/>
        <end position="209"/>
    </location>
</feature>
<protein>
    <submittedName>
        <fullName evidence="4">DUF3488 and transglutaminase-like domain-containing protein</fullName>
    </submittedName>
</protein>
<organism evidence="4 5">
    <name type="scientific">Arthrobacter flavus</name>
    <dbReference type="NCBI Taxonomy" id="95172"/>
    <lineage>
        <taxon>Bacteria</taxon>
        <taxon>Bacillati</taxon>
        <taxon>Actinomycetota</taxon>
        <taxon>Actinomycetes</taxon>
        <taxon>Micrococcales</taxon>
        <taxon>Micrococcaceae</taxon>
        <taxon>Arthrobacter</taxon>
    </lineage>
</organism>
<feature type="transmembrane region" description="Helical" evidence="2">
    <location>
        <begin position="169"/>
        <end position="185"/>
    </location>
</feature>
<feature type="transmembrane region" description="Helical" evidence="2">
    <location>
        <begin position="137"/>
        <end position="157"/>
    </location>
</feature>
<dbReference type="Proteomes" id="UP001597307">
    <property type="component" value="Unassembled WGS sequence"/>
</dbReference>
<feature type="region of interest" description="Disordered" evidence="1">
    <location>
        <begin position="584"/>
        <end position="629"/>
    </location>
</feature>
<evidence type="ECO:0000259" key="3">
    <source>
        <dbReference type="SMART" id="SM00460"/>
    </source>
</evidence>
<dbReference type="InterPro" id="IPR021878">
    <property type="entry name" value="TgpA_N"/>
</dbReference>
<evidence type="ECO:0000256" key="2">
    <source>
        <dbReference type="SAM" id="Phobius"/>
    </source>
</evidence>
<sequence length="778" mass="82344">MTSTLPRTAPAPQGSAPHTGRRFRTDQRHWVSSAAVFVAVMLTSLNLNSVVLGWTWLNPVAFTVGGVLLVMSVARSVRLPGALVPVAGILALVGSLVWQFFPTNNVFGIFPGEGAAGRLAVLLSHAENTVVSQVAPVLPGTGIFMVICAGLGLIAILTDTLATTLRMPAISGLALLAVLVIPAAVRQQSVGVPGFVAAVVGFLLILGCVQWRDSQQAKGPSHDASGGRLVRGLSIGAAALAVTVLVPLAIPGFNVGAFPQGAKVNLWGTATGLNPVVTLGNDLRNPTGYGRITYATDSPDPLYLRAVTLEDFDGQRWEPDQRYSLREPGVEDMGTDEVRAAIDTGVVSTTRITTDSFTSPWLLAPYAPVGVSNLSGRWSWDPQNLSVIATDNGSTAQQRYDVRSAEPVLSREVLEDISPVPEGAVDSQFLALPDTTPGIIRATAAELTEDIANPYQQALAIQNYLRGPEFTYSVDAPVEGGYDGNSLDVVARFLESRSGYCVHYAGSMAVMARLAGIPSRVAVGYAPGDATGQSVQGPDGLELTEFTVTSLDAHAWPELYFDGIGWVKFEPTPSRGVVPDYAQTAFAPGSPVPNTDDLTPGGNPPLEPGTPADPTVDADDQSAGEAVPDRARQTSALITGALVVAVLLTIVPFLLRTLRSRNRRRRFTAASGSRGAATLAWAEATDLAADYGLPSLPTDTPRTFTARLAASTRIDDAAAAALARLSRAYEAEEYAHPELLVHAGWEDLESFDRSLREGSSRAVRFRARWLPRSLSRAS</sequence>
<dbReference type="Pfam" id="PF11992">
    <property type="entry name" value="TgpA_N"/>
    <property type="match status" value="1"/>
</dbReference>
<feature type="transmembrane region" description="Helical" evidence="2">
    <location>
        <begin position="81"/>
        <end position="101"/>
    </location>
</feature>
<evidence type="ECO:0000313" key="5">
    <source>
        <dbReference type="Proteomes" id="UP001597307"/>
    </source>
</evidence>
<dbReference type="PANTHER" id="PTHR42736:SF1">
    <property type="entry name" value="PROTEIN-GLUTAMINE GAMMA-GLUTAMYLTRANSFERASE"/>
    <property type="match status" value="1"/>
</dbReference>
<dbReference type="PANTHER" id="PTHR42736">
    <property type="entry name" value="PROTEIN-GLUTAMINE GAMMA-GLUTAMYLTRANSFERASE"/>
    <property type="match status" value="1"/>
</dbReference>
<dbReference type="InterPro" id="IPR052901">
    <property type="entry name" value="Bact_TGase-like"/>
</dbReference>
<feature type="transmembrane region" description="Helical" evidence="2">
    <location>
        <begin position="229"/>
        <end position="250"/>
    </location>
</feature>
<feature type="transmembrane region" description="Helical" evidence="2">
    <location>
        <begin position="636"/>
        <end position="655"/>
    </location>
</feature>
<dbReference type="SUPFAM" id="SSF54001">
    <property type="entry name" value="Cysteine proteinases"/>
    <property type="match status" value="1"/>
</dbReference>
<dbReference type="InterPro" id="IPR002931">
    <property type="entry name" value="Transglutaminase-like"/>
</dbReference>
<reference evidence="5" key="1">
    <citation type="journal article" date="2019" name="Int. J. Syst. Evol. Microbiol.">
        <title>The Global Catalogue of Microorganisms (GCM) 10K type strain sequencing project: providing services to taxonomists for standard genome sequencing and annotation.</title>
        <authorList>
            <consortium name="The Broad Institute Genomics Platform"/>
            <consortium name="The Broad Institute Genome Sequencing Center for Infectious Disease"/>
            <person name="Wu L."/>
            <person name="Ma J."/>
        </authorList>
    </citation>
    <scope>NUCLEOTIDE SEQUENCE [LARGE SCALE GENOMIC DNA]</scope>
    <source>
        <strain evidence="5">JCM 11496</strain>
    </source>
</reference>
<evidence type="ECO:0000313" key="4">
    <source>
        <dbReference type="EMBL" id="MFD1847159.1"/>
    </source>
</evidence>
<keyword evidence="2" id="KW-0812">Transmembrane</keyword>
<dbReference type="Gene3D" id="3.10.620.30">
    <property type="match status" value="1"/>
</dbReference>
<dbReference type="Pfam" id="PF01841">
    <property type="entry name" value="Transglut_core"/>
    <property type="match status" value="1"/>
</dbReference>
<proteinExistence type="predicted"/>
<dbReference type="InterPro" id="IPR038765">
    <property type="entry name" value="Papain-like_cys_pep_sf"/>
</dbReference>
<feature type="domain" description="Transglutaminase-like" evidence="3">
    <location>
        <begin position="493"/>
        <end position="573"/>
    </location>
</feature>
<feature type="transmembrane region" description="Helical" evidence="2">
    <location>
        <begin position="53"/>
        <end position="74"/>
    </location>
</feature>